<sequence>MKNGSIHRGINVTLTPIGFTAAQSALSFVDYSISHSMIRSLLLAPLVVTAASAATLVERQSTCDCGYKDSTGAVWREAIVADFTAAAGAEAVLSQNFYKFNYPEAHDGADYKMNYNPNNVYAYNDGLGLKTSAHSGSVSQLVQTAGISTTNQNITYGSFRMRATVPSVPGVCFGFFTYKHDVEPPQEADIEFLSSDEDYYRQLYHTNQPGLIDGDTDPEASQIVVIPGADFTAFHEHRLDWLPGSSKYYYDGTLKSTISKNSPTAQSSLLVNVWSDGGPLWSRGPPTQDAIATIYYIKIVSAIPSPKGRTTTPLFSATPIPTQVTTNNIAMAETNNYNLRPFKVYVPDEEIERTKTLLRMRRLPDDPIHPGITSEDGTQHSWMHEAKGYLLEFDWRAVENKLNSFSQYLATIEGATIHFIYEKSKSKSAIPLLLLHGWPSSILEFHKVIEPLVNAPDGQQAFDVVIPSLPGVGYSTLLPKPGATVADNARIFDILMTKVLGYETYVGQAGDFGAINLRQLQTNYSGTLKLALFQSFFAPRPDDAIDDSLLPAPEQTMLEHIAEFTKSGMGYFLIQSNRVSTIGLAMYDNPQAYLAWLGYKYIKTLKWAKLPEDMHKAFMDGAHIFYRKDVNSLTDIIRGANLEMYSLILLQQYTETIHTSMAMYQHSGLQYGIEEWKKNPPNQAPFGIQHFEGEFYLAPQSWLKNHGPMIWHKWLMCEIKYAYRSQEWWSFCEFIYVGTLAFIEDNIQAALGAPHEFVDDCRLFFGENYWKQLESKSSMCN</sequence>
<dbReference type="Pfam" id="PF00722">
    <property type="entry name" value="Glyco_hydro_16"/>
    <property type="match status" value="1"/>
</dbReference>
<name>A0A8H3GPV6_9AGAM</name>
<dbReference type="GO" id="GO:0097176">
    <property type="term" value="P:epoxide metabolic process"/>
    <property type="evidence" value="ECO:0007669"/>
    <property type="project" value="TreeGrafter"/>
</dbReference>
<dbReference type="InterPro" id="IPR010497">
    <property type="entry name" value="Epoxide_hydro_N"/>
</dbReference>
<organism evidence="5 6">
    <name type="scientific">Rhizoctonia solani</name>
    <dbReference type="NCBI Taxonomy" id="456999"/>
    <lineage>
        <taxon>Eukaryota</taxon>
        <taxon>Fungi</taxon>
        <taxon>Dikarya</taxon>
        <taxon>Basidiomycota</taxon>
        <taxon>Agaricomycotina</taxon>
        <taxon>Agaricomycetes</taxon>
        <taxon>Cantharellales</taxon>
        <taxon>Ceratobasidiaceae</taxon>
        <taxon>Rhizoctonia</taxon>
    </lineage>
</organism>
<dbReference type="Pfam" id="PF06441">
    <property type="entry name" value="EHN"/>
    <property type="match status" value="1"/>
</dbReference>
<dbReference type="PROSITE" id="PS51762">
    <property type="entry name" value="GH16_2"/>
    <property type="match status" value="1"/>
</dbReference>
<keyword evidence="2" id="KW-0058">Aromatic hydrocarbons catabolism</keyword>
<proteinExistence type="inferred from homology"/>
<dbReference type="Proteomes" id="UP000663853">
    <property type="component" value="Unassembled WGS sequence"/>
</dbReference>
<evidence type="ECO:0000256" key="1">
    <source>
        <dbReference type="ARBA" id="ARBA00010088"/>
    </source>
</evidence>
<protein>
    <recommendedName>
        <fullName evidence="4">GH16 domain-containing protein</fullName>
    </recommendedName>
</protein>
<comment type="similarity">
    <text evidence="1">Belongs to the peptidase S33 family.</text>
</comment>
<dbReference type="EMBL" id="CAJMXA010001599">
    <property type="protein sequence ID" value="CAE6466082.1"/>
    <property type="molecule type" value="Genomic_DNA"/>
</dbReference>
<dbReference type="GO" id="GO:0005975">
    <property type="term" value="P:carbohydrate metabolic process"/>
    <property type="evidence" value="ECO:0007669"/>
    <property type="project" value="InterPro"/>
</dbReference>
<dbReference type="Gene3D" id="2.60.120.200">
    <property type="match status" value="1"/>
</dbReference>
<evidence type="ECO:0000256" key="3">
    <source>
        <dbReference type="ARBA" id="ARBA00022801"/>
    </source>
</evidence>
<keyword evidence="3" id="KW-0378">Hydrolase</keyword>
<feature type="domain" description="GH16" evidence="4">
    <location>
        <begin position="73"/>
        <end position="305"/>
    </location>
</feature>
<dbReference type="AlphaFoldDB" id="A0A8H3GPV6"/>
<dbReference type="Gene3D" id="3.40.50.1820">
    <property type="entry name" value="alpha/beta hydrolase"/>
    <property type="match status" value="1"/>
</dbReference>
<dbReference type="GO" id="GO:0004301">
    <property type="term" value="F:epoxide hydrolase activity"/>
    <property type="evidence" value="ECO:0007669"/>
    <property type="project" value="TreeGrafter"/>
</dbReference>
<evidence type="ECO:0000313" key="5">
    <source>
        <dbReference type="EMBL" id="CAE6466082.1"/>
    </source>
</evidence>
<gene>
    <name evidence="5" type="ORF">RDB_LOCUS68835</name>
</gene>
<comment type="caution">
    <text evidence="5">The sequence shown here is derived from an EMBL/GenBank/DDBJ whole genome shotgun (WGS) entry which is preliminary data.</text>
</comment>
<dbReference type="GO" id="GO:0004553">
    <property type="term" value="F:hydrolase activity, hydrolyzing O-glycosyl compounds"/>
    <property type="evidence" value="ECO:0007669"/>
    <property type="project" value="InterPro"/>
</dbReference>
<accession>A0A8H3GPV6</accession>
<evidence type="ECO:0000256" key="2">
    <source>
        <dbReference type="ARBA" id="ARBA00022797"/>
    </source>
</evidence>
<dbReference type="PANTHER" id="PTHR21661:SF35">
    <property type="entry name" value="EPOXIDE HYDROLASE"/>
    <property type="match status" value="1"/>
</dbReference>
<dbReference type="CDD" id="cd00413">
    <property type="entry name" value="Glyco_hydrolase_16"/>
    <property type="match status" value="1"/>
</dbReference>
<dbReference type="InterPro" id="IPR029058">
    <property type="entry name" value="AB_hydrolase_fold"/>
</dbReference>
<evidence type="ECO:0000313" key="6">
    <source>
        <dbReference type="Proteomes" id="UP000663853"/>
    </source>
</evidence>
<dbReference type="InterPro" id="IPR013320">
    <property type="entry name" value="ConA-like_dom_sf"/>
</dbReference>
<reference evidence="5" key="1">
    <citation type="submission" date="2021-01" db="EMBL/GenBank/DDBJ databases">
        <authorList>
            <person name="Kaushik A."/>
        </authorList>
    </citation>
    <scope>NUCLEOTIDE SEQUENCE</scope>
    <source>
        <strain evidence="5">AG6-10EEA</strain>
    </source>
</reference>
<dbReference type="SUPFAM" id="SSF53474">
    <property type="entry name" value="alpha/beta-Hydrolases"/>
    <property type="match status" value="1"/>
</dbReference>
<dbReference type="PANTHER" id="PTHR21661">
    <property type="entry name" value="EPOXIDE HYDROLASE 1-RELATED"/>
    <property type="match status" value="1"/>
</dbReference>
<dbReference type="InterPro" id="IPR000757">
    <property type="entry name" value="Beta-glucanase-like"/>
</dbReference>
<dbReference type="SUPFAM" id="SSF49899">
    <property type="entry name" value="Concanavalin A-like lectins/glucanases"/>
    <property type="match status" value="1"/>
</dbReference>
<evidence type="ECO:0000259" key="4">
    <source>
        <dbReference type="PROSITE" id="PS51762"/>
    </source>
</evidence>